<dbReference type="EMBL" id="FNDZ01000008">
    <property type="protein sequence ID" value="SDJ14893.1"/>
    <property type="molecule type" value="Genomic_DNA"/>
</dbReference>
<keyword evidence="1" id="KW-0812">Transmembrane</keyword>
<dbReference type="Proteomes" id="UP000183255">
    <property type="component" value="Unassembled WGS sequence"/>
</dbReference>
<proteinExistence type="predicted"/>
<evidence type="ECO:0000313" key="3">
    <source>
        <dbReference type="Proteomes" id="UP000183255"/>
    </source>
</evidence>
<keyword evidence="1" id="KW-1133">Transmembrane helix</keyword>
<gene>
    <name evidence="2" type="ORF">SAMN05421804_10860</name>
</gene>
<dbReference type="AlphaFoldDB" id="A0A1G8RDG6"/>
<protein>
    <submittedName>
        <fullName evidence="2">Uncharacterized protein</fullName>
    </submittedName>
</protein>
<evidence type="ECO:0000256" key="1">
    <source>
        <dbReference type="SAM" id="Phobius"/>
    </source>
</evidence>
<feature type="transmembrane region" description="Helical" evidence="1">
    <location>
        <begin position="84"/>
        <end position="105"/>
    </location>
</feature>
<sequence length="138" mass="16353">MTTGNAYTKPSPLDLYLETYKTMSRSTLYIFLFVQFVWLILLIAFVWRYIQVKKGNHERINDYIEDLYKGDGVYETMLKGVTSYAFFNMIIAILIFAAGLLFPSYQIQLFNTLLFTGNRQYWKQRFGENPNPTFIHRD</sequence>
<evidence type="ECO:0000313" key="2">
    <source>
        <dbReference type="EMBL" id="SDJ14893.1"/>
    </source>
</evidence>
<feature type="transmembrane region" description="Helical" evidence="1">
    <location>
        <begin position="28"/>
        <end position="50"/>
    </location>
</feature>
<reference evidence="2 3" key="1">
    <citation type="submission" date="2016-10" db="EMBL/GenBank/DDBJ databases">
        <authorList>
            <person name="de Groot N.N."/>
        </authorList>
    </citation>
    <scope>NUCLEOTIDE SEQUENCE [LARGE SCALE GENOMIC DNA]</scope>
    <source>
        <strain evidence="2 3">CGMCC 1.5058</strain>
    </source>
</reference>
<name>A0A1G8RDG6_9CLOT</name>
<organism evidence="2 3">
    <name type="scientific">Proteiniclasticum ruminis</name>
    <dbReference type="NCBI Taxonomy" id="398199"/>
    <lineage>
        <taxon>Bacteria</taxon>
        <taxon>Bacillati</taxon>
        <taxon>Bacillota</taxon>
        <taxon>Clostridia</taxon>
        <taxon>Eubacteriales</taxon>
        <taxon>Clostridiaceae</taxon>
        <taxon>Proteiniclasticum</taxon>
    </lineage>
</organism>
<accession>A0A1G8RDG6</accession>
<keyword evidence="1" id="KW-0472">Membrane</keyword>